<sequence length="237" mass="27302">MPTSIRERIQMVDWGALRKTLDDQGYAKLPAILTPEECEELIGTYASEERFRSTISMARYRFGSGEYKYYDRPLPAAVQQLRENLYPELSRTANRWHEQLGMDAGYPASLDEFLEECHRQGQLRPTPLILKYEAGGYNCLHQDLYGEAYFPFQVVFALNQRQQDYTGGEFLLVEQRPRAQSRGHVITLEQGEGLIFPTNYRPVQGTKGYYRTTLRHGVSTVQTGIRYTLGVIFHDAT</sequence>
<dbReference type="EMBL" id="MRTP01000001">
    <property type="protein sequence ID" value="OMF57486.1"/>
    <property type="molecule type" value="Genomic_DNA"/>
</dbReference>
<comment type="caution">
    <text evidence="1">The sequence shown here is derived from an EMBL/GenBank/DDBJ whole genome shotgun (WGS) entry which is preliminary data.</text>
</comment>
<dbReference type="RefSeq" id="WP_076165345.1">
    <property type="nucleotide sequence ID" value="NZ_MRTP01000001.1"/>
</dbReference>
<dbReference type="Proteomes" id="UP000187172">
    <property type="component" value="Unassembled WGS sequence"/>
</dbReference>
<proteinExistence type="predicted"/>
<dbReference type="Gene3D" id="2.60.120.620">
    <property type="entry name" value="q2cbj1_9rhob like domain"/>
    <property type="match status" value="1"/>
</dbReference>
<evidence type="ECO:0000313" key="1">
    <source>
        <dbReference type="EMBL" id="OMF57486.1"/>
    </source>
</evidence>
<protein>
    <submittedName>
        <fullName evidence="1">Prolyl 4-hydroxylase subunit alpha</fullName>
    </submittedName>
</protein>
<dbReference type="STRING" id="297318.BK138_02465"/>
<keyword evidence="2" id="KW-1185">Reference proteome</keyword>
<organism evidence="1 2">
    <name type="scientific">Paenibacillus rhizosphaerae</name>
    <dbReference type="NCBI Taxonomy" id="297318"/>
    <lineage>
        <taxon>Bacteria</taxon>
        <taxon>Bacillati</taxon>
        <taxon>Bacillota</taxon>
        <taxon>Bacilli</taxon>
        <taxon>Bacillales</taxon>
        <taxon>Paenibacillaceae</taxon>
        <taxon>Paenibacillus</taxon>
    </lineage>
</organism>
<name>A0A1R1F0G5_9BACL</name>
<reference evidence="1 2" key="1">
    <citation type="submission" date="2016-11" db="EMBL/GenBank/DDBJ databases">
        <title>Paenibacillus species isolates.</title>
        <authorList>
            <person name="Beno S.M."/>
        </authorList>
    </citation>
    <scope>NUCLEOTIDE SEQUENCE [LARGE SCALE GENOMIC DNA]</scope>
    <source>
        <strain evidence="1 2">FSL R5-0378</strain>
    </source>
</reference>
<gene>
    <name evidence="1" type="ORF">BK138_02465</name>
</gene>
<dbReference type="InterPro" id="IPR018655">
    <property type="entry name" value="DUF2086"/>
</dbReference>
<accession>A0A1R1F0G5</accession>
<dbReference type="AlphaFoldDB" id="A0A1R1F0G5"/>
<evidence type="ECO:0000313" key="2">
    <source>
        <dbReference type="Proteomes" id="UP000187172"/>
    </source>
</evidence>
<dbReference type="Pfam" id="PF09859">
    <property type="entry name" value="Oxygenase-NA"/>
    <property type="match status" value="1"/>
</dbReference>